<evidence type="ECO:0008006" key="5">
    <source>
        <dbReference type="Google" id="ProtNLM"/>
    </source>
</evidence>
<dbReference type="PROSITE" id="PS50054">
    <property type="entry name" value="TYR_PHOSPHATASE_DUAL"/>
    <property type="match status" value="1"/>
</dbReference>
<dbReference type="InterPro" id="IPR000340">
    <property type="entry name" value="Dual-sp_phosphatase_cat-dom"/>
</dbReference>
<sequence>MAGNALQTVMLKRTGVPDGVWDAGEVFPESNIYVGSLGAVVLPELQKRDLRGVLTVASCLDVWDGGEKPEDVKNWLQVDVADHPGENLLKVMPKCFEFIDRALSSEETAGPSSGILIHCASGVSRSVSICCAYLMTKKGMRYDEALAAVQENRPRGRPNPGFARQLEILQACACNLECAIESWEKESAKLGPIMDRIRDQRDEATTLKARVDNIAEALIQRENSEAPKILQIQRELLDLRTEVAKSLDQKSTFEDRPAKSIKKAAVQQIEEILATLNLT</sequence>
<reference evidence="3 4" key="1">
    <citation type="journal article" date="2015" name="Genome Biol. Evol.">
        <title>Comparative Genomics of a Bacterivorous Green Alga Reveals Evolutionary Causalities and Consequences of Phago-Mixotrophic Mode of Nutrition.</title>
        <authorList>
            <person name="Burns J.A."/>
            <person name="Paasch A."/>
            <person name="Narechania A."/>
            <person name="Kim E."/>
        </authorList>
    </citation>
    <scope>NUCLEOTIDE SEQUENCE [LARGE SCALE GENOMIC DNA]</scope>
    <source>
        <strain evidence="3 4">PLY_AMNH</strain>
    </source>
</reference>
<name>A0AAE0FXW7_9CHLO</name>
<accession>A0AAE0FXW7</accession>
<dbReference type="InterPro" id="IPR020422">
    <property type="entry name" value="TYR_PHOSPHATASE_DUAL_dom"/>
</dbReference>
<dbReference type="SUPFAM" id="SSF52799">
    <property type="entry name" value="(Phosphotyrosine protein) phosphatases II"/>
    <property type="match status" value="1"/>
</dbReference>
<dbReference type="InterPro" id="IPR000387">
    <property type="entry name" value="Tyr_Pase_dom"/>
</dbReference>
<dbReference type="PROSITE" id="PS50056">
    <property type="entry name" value="TYR_PHOSPHATASE_2"/>
    <property type="match status" value="1"/>
</dbReference>
<dbReference type="GO" id="GO:0005737">
    <property type="term" value="C:cytoplasm"/>
    <property type="evidence" value="ECO:0007669"/>
    <property type="project" value="TreeGrafter"/>
</dbReference>
<feature type="domain" description="Tyrosine specific protein phosphatases" evidence="2">
    <location>
        <begin position="96"/>
        <end position="154"/>
    </location>
</feature>
<gene>
    <name evidence="3" type="ORF">CYMTET_23722</name>
</gene>
<dbReference type="GO" id="GO:0008579">
    <property type="term" value="F:JUN kinase phosphatase activity"/>
    <property type="evidence" value="ECO:0007669"/>
    <property type="project" value="TreeGrafter"/>
</dbReference>
<organism evidence="3 4">
    <name type="scientific">Cymbomonas tetramitiformis</name>
    <dbReference type="NCBI Taxonomy" id="36881"/>
    <lineage>
        <taxon>Eukaryota</taxon>
        <taxon>Viridiplantae</taxon>
        <taxon>Chlorophyta</taxon>
        <taxon>Pyramimonadophyceae</taxon>
        <taxon>Pyramimonadales</taxon>
        <taxon>Pyramimonadaceae</taxon>
        <taxon>Cymbomonas</taxon>
    </lineage>
</organism>
<evidence type="ECO:0000259" key="1">
    <source>
        <dbReference type="PROSITE" id="PS50054"/>
    </source>
</evidence>
<feature type="domain" description="Tyrosine-protein phosphatase" evidence="1">
    <location>
        <begin position="24"/>
        <end position="175"/>
    </location>
</feature>
<dbReference type="SMART" id="SM00195">
    <property type="entry name" value="DSPc"/>
    <property type="match status" value="1"/>
</dbReference>
<dbReference type="Proteomes" id="UP001190700">
    <property type="component" value="Unassembled WGS sequence"/>
</dbReference>
<protein>
    <recommendedName>
        <fullName evidence="5">Protein-tyrosine-phosphatase</fullName>
    </recommendedName>
</protein>
<dbReference type="CDD" id="cd14498">
    <property type="entry name" value="DSP"/>
    <property type="match status" value="1"/>
</dbReference>
<dbReference type="EMBL" id="LGRX02012230">
    <property type="protein sequence ID" value="KAK3267743.1"/>
    <property type="molecule type" value="Genomic_DNA"/>
</dbReference>
<proteinExistence type="predicted"/>
<comment type="caution">
    <text evidence="3">The sequence shown here is derived from an EMBL/GenBank/DDBJ whole genome shotgun (WGS) entry which is preliminary data.</text>
</comment>
<evidence type="ECO:0000259" key="2">
    <source>
        <dbReference type="PROSITE" id="PS50056"/>
    </source>
</evidence>
<dbReference type="AlphaFoldDB" id="A0AAE0FXW7"/>
<evidence type="ECO:0000313" key="3">
    <source>
        <dbReference type="EMBL" id="KAK3267743.1"/>
    </source>
</evidence>
<dbReference type="PANTHER" id="PTHR46377">
    <property type="entry name" value="DUAL SPECIFICITY PROTEIN PHOSPHATASE 19"/>
    <property type="match status" value="1"/>
</dbReference>
<keyword evidence="4" id="KW-1185">Reference proteome</keyword>
<dbReference type="Gene3D" id="3.90.190.10">
    <property type="entry name" value="Protein tyrosine phosphatase superfamily"/>
    <property type="match status" value="1"/>
</dbReference>
<dbReference type="InterPro" id="IPR029021">
    <property type="entry name" value="Prot-tyrosine_phosphatase-like"/>
</dbReference>
<evidence type="ECO:0000313" key="4">
    <source>
        <dbReference type="Proteomes" id="UP001190700"/>
    </source>
</evidence>
<dbReference type="PANTHER" id="PTHR46377:SF5">
    <property type="entry name" value="DUAL SPECIFICITY PHOSPHATASE"/>
    <property type="match status" value="1"/>
</dbReference>
<dbReference type="Pfam" id="PF00782">
    <property type="entry name" value="DSPc"/>
    <property type="match status" value="1"/>
</dbReference>